<sequence length="128" mass="14657">MAFMEPLLVQRQGIESSIPYPSSSHKKRRTSYKKSGRVPPYDKFAKQHIFTLNDVEDTSKNLSKTVAETQQVIIKKENSKPKGSTFNMILRHVKRINKDDYSAVVCKIMEMLPRIKAENDASLESAQK</sequence>
<gene>
    <name evidence="1" type="ORF">QAD02_021307</name>
</gene>
<evidence type="ECO:0000313" key="1">
    <source>
        <dbReference type="EMBL" id="KAJ8685514.1"/>
    </source>
</evidence>
<proteinExistence type="predicted"/>
<dbReference type="Proteomes" id="UP001239111">
    <property type="component" value="Chromosome 1"/>
</dbReference>
<keyword evidence="2" id="KW-1185">Reference proteome</keyword>
<comment type="caution">
    <text evidence="1">The sequence shown here is derived from an EMBL/GenBank/DDBJ whole genome shotgun (WGS) entry which is preliminary data.</text>
</comment>
<reference evidence="1" key="1">
    <citation type="submission" date="2023-04" db="EMBL/GenBank/DDBJ databases">
        <title>A chromosome-level genome assembly of the parasitoid wasp Eretmocerus hayati.</title>
        <authorList>
            <person name="Zhong Y."/>
            <person name="Liu S."/>
            <person name="Liu Y."/>
        </authorList>
    </citation>
    <scope>NUCLEOTIDE SEQUENCE</scope>
    <source>
        <strain evidence="1">ZJU_SS_LIU_2023</strain>
    </source>
</reference>
<name>A0ACC2PQC1_9HYME</name>
<organism evidence="1 2">
    <name type="scientific">Eretmocerus hayati</name>
    <dbReference type="NCBI Taxonomy" id="131215"/>
    <lineage>
        <taxon>Eukaryota</taxon>
        <taxon>Metazoa</taxon>
        <taxon>Ecdysozoa</taxon>
        <taxon>Arthropoda</taxon>
        <taxon>Hexapoda</taxon>
        <taxon>Insecta</taxon>
        <taxon>Pterygota</taxon>
        <taxon>Neoptera</taxon>
        <taxon>Endopterygota</taxon>
        <taxon>Hymenoptera</taxon>
        <taxon>Apocrita</taxon>
        <taxon>Proctotrupomorpha</taxon>
        <taxon>Chalcidoidea</taxon>
        <taxon>Aphelinidae</taxon>
        <taxon>Aphelininae</taxon>
        <taxon>Eretmocerus</taxon>
    </lineage>
</organism>
<evidence type="ECO:0000313" key="2">
    <source>
        <dbReference type="Proteomes" id="UP001239111"/>
    </source>
</evidence>
<dbReference type="EMBL" id="CM056741">
    <property type="protein sequence ID" value="KAJ8685514.1"/>
    <property type="molecule type" value="Genomic_DNA"/>
</dbReference>
<accession>A0ACC2PQC1</accession>
<protein>
    <submittedName>
        <fullName evidence="1">Uncharacterized protein</fullName>
    </submittedName>
</protein>